<feature type="domain" description="Chitin-binding type-1" evidence="5">
    <location>
        <begin position="45"/>
        <end position="88"/>
    </location>
</feature>
<feature type="disulfide bond" evidence="2">
    <location>
        <begin position="56"/>
        <end position="68"/>
    </location>
</feature>
<dbReference type="AlphaFoldDB" id="A0AAE0WTI9"/>
<proteinExistence type="predicted"/>
<dbReference type="EMBL" id="JAUTXT010000005">
    <property type="protein sequence ID" value="KAK3677894.1"/>
    <property type="molecule type" value="Genomic_DNA"/>
</dbReference>
<dbReference type="InterPro" id="IPR018371">
    <property type="entry name" value="Chitin-binding_1_CS"/>
</dbReference>
<reference evidence="6" key="1">
    <citation type="submission" date="2023-07" db="EMBL/GenBank/DDBJ databases">
        <title>Black Yeasts Isolated from many extreme environments.</title>
        <authorList>
            <person name="Coleine C."/>
            <person name="Stajich J.E."/>
            <person name="Selbmann L."/>
        </authorList>
    </citation>
    <scope>NUCLEOTIDE SEQUENCE</scope>
    <source>
        <strain evidence="6">CCFEE 5485</strain>
    </source>
</reference>
<sequence length="485" mass="48529">MHSSTTILALALAATLTAAIPHAGSHNHAHMLRHLHARTPAQSNDGECGGDLGFTCGPGYCCSQWGYCGASKEYCDAGCQSAFGTCNSNASTTSAPSVATAVSTVTGSGVGNETTISAGGPSVIVDTTVTIQSTVSFGAAATKAYSHPAWTGPPHRSISAYPSETSSSVAAVSTTSVPAETSTAILSSSAASLTTLQTSYAPAPSSNSVPASSSVSVAAAPSSYSAPVPSSSSAAAPSSYSAPSTSVAPAPTSYSAPPSSTSFAPAATSSASSGGSSSGSDSYKLYSGDGTTGAGWPSQDSWVDFESMWSANMALISISCTQFSQTNNDQTESDDLKSAIQAVASSSGIDERFILAIVMQESKGCVRAPTTNYGVTNPGLMQSHDGAGTCNNAGTVQNPCPANEITQMITDGSTGTSSGDGLKQGIANCGASDVSKYYKAARIYNSGSVATSGNLDDGIATHCYSSDIANRLTGWVKAETQCTLG</sequence>
<dbReference type="Gene3D" id="1.10.530.10">
    <property type="match status" value="1"/>
</dbReference>
<accession>A0AAE0WTI9</accession>
<protein>
    <recommendedName>
        <fullName evidence="5">Chitin-binding type-1 domain-containing protein</fullName>
    </recommendedName>
</protein>
<dbReference type="Gene3D" id="3.30.60.10">
    <property type="entry name" value="Endochitinase-like"/>
    <property type="match status" value="1"/>
</dbReference>
<feature type="chain" id="PRO_5042256694" description="Chitin-binding type-1 domain-containing protein" evidence="4">
    <location>
        <begin position="20"/>
        <end position="485"/>
    </location>
</feature>
<evidence type="ECO:0000313" key="7">
    <source>
        <dbReference type="Proteomes" id="UP001274830"/>
    </source>
</evidence>
<dbReference type="Pfam" id="PF00187">
    <property type="entry name" value="Chitin_bind_1"/>
    <property type="match status" value="1"/>
</dbReference>
<evidence type="ECO:0000313" key="6">
    <source>
        <dbReference type="EMBL" id="KAK3677894.1"/>
    </source>
</evidence>
<dbReference type="SUPFAM" id="SSF57016">
    <property type="entry name" value="Plant lectins/antimicrobial peptides"/>
    <property type="match status" value="1"/>
</dbReference>
<feature type="signal peptide" evidence="4">
    <location>
        <begin position="1"/>
        <end position="19"/>
    </location>
</feature>
<dbReference type="GO" id="GO:0008061">
    <property type="term" value="F:chitin binding"/>
    <property type="evidence" value="ECO:0007669"/>
    <property type="project" value="UniProtKB-UniRule"/>
</dbReference>
<dbReference type="SUPFAM" id="SSF53955">
    <property type="entry name" value="Lysozyme-like"/>
    <property type="match status" value="1"/>
</dbReference>
<name>A0AAE0WTI9_9PEZI</name>
<evidence type="ECO:0000256" key="2">
    <source>
        <dbReference type="PROSITE-ProRule" id="PRU00261"/>
    </source>
</evidence>
<comment type="caution">
    <text evidence="2">Lacks conserved residue(s) required for the propagation of feature annotation.</text>
</comment>
<dbReference type="PROSITE" id="PS50941">
    <property type="entry name" value="CHIT_BIND_I_2"/>
    <property type="match status" value="1"/>
</dbReference>
<organism evidence="6 7">
    <name type="scientific">Recurvomyces mirabilis</name>
    <dbReference type="NCBI Taxonomy" id="574656"/>
    <lineage>
        <taxon>Eukaryota</taxon>
        <taxon>Fungi</taxon>
        <taxon>Dikarya</taxon>
        <taxon>Ascomycota</taxon>
        <taxon>Pezizomycotina</taxon>
        <taxon>Dothideomycetes</taxon>
        <taxon>Dothideomycetidae</taxon>
        <taxon>Mycosphaerellales</taxon>
        <taxon>Teratosphaeriaceae</taxon>
        <taxon>Recurvomyces</taxon>
    </lineage>
</organism>
<keyword evidence="4" id="KW-0732">Signal</keyword>
<dbReference type="SMART" id="SM00270">
    <property type="entry name" value="ChtBD1"/>
    <property type="match status" value="1"/>
</dbReference>
<dbReference type="InterPro" id="IPR036861">
    <property type="entry name" value="Endochitinase-like_sf"/>
</dbReference>
<evidence type="ECO:0000256" key="3">
    <source>
        <dbReference type="SAM" id="MobiDB-lite"/>
    </source>
</evidence>
<feature type="disulfide bond" evidence="2">
    <location>
        <begin position="61"/>
        <end position="75"/>
    </location>
</feature>
<comment type="caution">
    <text evidence="6">The sequence shown here is derived from an EMBL/GenBank/DDBJ whole genome shotgun (WGS) entry which is preliminary data.</text>
</comment>
<dbReference type="InterPro" id="IPR001002">
    <property type="entry name" value="Chitin-bd_1"/>
</dbReference>
<feature type="region of interest" description="Disordered" evidence="3">
    <location>
        <begin position="232"/>
        <end position="282"/>
    </location>
</feature>
<evidence type="ECO:0000256" key="4">
    <source>
        <dbReference type="SAM" id="SignalP"/>
    </source>
</evidence>
<keyword evidence="2" id="KW-1015">Disulfide bond</keyword>
<evidence type="ECO:0000256" key="1">
    <source>
        <dbReference type="ARBA" id="ARBA00022669"/>
    </source>
</evidence>
<dbReference type="InterPro" id="IPR023346">
    <property type="entry name" value="Lysozyme-like_dom_sf"/>
</dbReference>
<dbReference type="CDD" id="cd00035">
    <property type="entry name" value="ChtBD1"/>
    <property type="match status" value="1"/>
</dbReference>
<feature type="compositionally biased region" description="Low complexity" evidence="3">
    <location>
        <begin position="232"/>
        <end position="280"/>
    </location>
</feature>
<gene>
    <name evidence="6" type="ORF">LTR78_001989</name>
</gene>
<evidence type="ECO:0000259" key="5">
    <source>
        <dbReference type="PROSITE" id="PS50941"/>
    </source>
</evidence>
<dbReference type="PROSITE" id="PS00026">
    <property type="entry name" value="CHIT_BIND_I_1"/>
    <property type="match status" value="1"/>
</dbReference>
<dbReference type="Proteomes" id="UP001274830">
    <property type="component" value="Unassembled WGS sequence"/>
</dbReference>
<keyword evidence="7" id="KW-1185">Reference proteome</keyword>
<keyword evidence="1 2" id="KW-0147">Chitin-binding</keyword>